<dbReference type="EMBL" id="VUNH01000003">
    <property type="protein sequence ID" value="MST55241.1"/>
    <property type="molecule type" value="Genomic_DNA"/>
</dbReference>
<feature type="compositionally biased region" description="Basic and acidic residues" evidence="1">
    <location>
        <begin position="42"/>
        <end position="54"/>
    </location>
</feature>
<proteinExistence type="predicted"/>
<keyword evidence="3" id="KW-1185">Reference proteome</keyword>
<gene>
    <name evidence="2" type="ORF">FYJ74_04200</name>
</gene>
<feature type="region of interest" description="Disordered" evidence="1">
    <location>
        <begin position="31"/>
        <end position="62"/>
    </location>
</feature>
<dbReference type="RefSeq" id="WP_154528337.1">
    <property type="nucleotide sequence ID" value="NZ_VUNH01000003.1"/>
</dbReference>
<evidence type="ECO:0000256" key="1">
    <source>
        <dbReference type="SAM" id="MobiDB-lite"/>
    </source>
</evidence>
<name>A0A6L5YAK9_9BACT</name>
<comment type="caution">
    <text evidence="2">The sequence shown here is derived from an EMBL/GenBank/DDBJ whole genome shotgun (WGS) entry which is preliminary data.</text>
</comment>
<organism evidence="2 3">
    <name type="scientific">Pyramidobacter porci</name>
    <dbReference type="NCBI Taxonomy" id="2605789"/>
    <lineage>
        <taxon>Bacteria</taxon>
        <taxon>Thermotogati</taxon>
        <taxon>Synergistota</taxon>
        <taxon>Synergistia</taxon>
        <taxon>Synergistales</taxon>
        <taxon>Dethiosulfovibrionaceae</taxon>
        <taxon>Pyramidobacter</taxon>
    </lineage>
</organism>
<feature type="compositionally biased region" description="Polar residues" evidence="1">
    <location>
        <begin position="31"/>
        <end position="40"/>
    </location>
</feature>
<evidence type="ECO:0000313" key="2">
    <source>
        <dbReference type="EMBL" id="MST55241.1"/>
    </source>
</evidence>
<protein>
    <submittedName>
        <fullName evidence="2">Uncharacterized protein</fullName>
    </submittedName>
</protein>
<sequence length="62" mass="7415">MSLRDRWAQDHIFFRTDGKTGEQFMLDTATGITTPLTPDSPNWDHNEDELYYRHHPDKRPKQ</sequence>
<accession>A0A6L5YAK9</accession>
<dbReference type="AlphaFoldDB" id="A0A6L5YAK9"/>
<evidence type="ECO:0000313" key="3">
    <source>
        <dbReference type="Proteomes" id="UP000473699"/>
    </source>
</evidence>
<dbReference type="Proteomes" id="UP000473699">
    <property type="component" value="Unassembled WGS sequence"/>
</dbReference>
<reference evidence="2 3" key="1">
    <citation type="submission" date="2019-08" db="EMBL/GenBank/DDBJ databases">
        <title>In-depth cultivation of the pig gut microbiome towards novel bacterial diversity and tailored functional studies.</title>
        <authorList>
            <person name="Wylensek D."/>
            <person name="Hitch T.C.A."/>
            <person name="Clavel T."/>
        </authorList>
    </citation>
    <scope>NUCLEOTIDE SEQUENCE [LARGE SCALE GENOMIC DNA]</scope>
    <source>
        <strain evidence="2 3">SM-530-WT-4B</strain>
    </source>
</reference>